<reference evidence="2" key="1">
    <citation type="journal article" date="2017" name="Parasit. Vectors">
        <title>Sialotranscriptomics of Rhipicephalus zambeziensis reveals intricate expression profiles of secretory proteins and suggests tight temporal transcriptional regulation during blood-feeding.</title>
        <authorList>
            <person name="de Castro M.H."/>
            <person name="de Klerk D."/>
            <person name="Pienaar R."/>
            <person name="Rees D.J.G."/>
            <person name="Mans B.J."/>
        </authorList>
    </citation>
    <scope>NUCLEOTIDE SEQUENCE</scope>
    <source>
        <tissue evidence="2">Salivary glands</tissue>
    </source>
</reference>
<feature type="region of interest" description="Disordered" evidence="1">
    <location>
        <begin position="19"/>
        <end position="44"/>
    </location>
</feature>
<sequence length="121" mass="14268">MLLYRVRRHRKIKVEIEERETRRRRKDCTRLNDAPRPRRNTHAPRDFYAKWNGKKNETKKGRLNTALAEKKKTPSSSGFLKKVKPRADAPSSTVVVAAWRVWNPRRCSSSSFFLFTIALNK</sequence>
<protein>
    <submittedName>
        <fullName evidence="2">Uncharacterized protein</fullName>
    </submittedName>
</protein>
<evidence type="ECO:0000256" key="1">
    <source>
        <dbReference type="SAM" id="MobiDB-lite"/>
    </source>
</evidence>
<proteinExistence type="predicted"/>
<dbReference type="AlphaFoldDB" id="A0A224YFD5"/>
<dbReference type="EMBL" id="GFPF01001518">
    <property type="protein sequence ID" value="MAA12664.1"/>
    <property type="molecule type" value="Transcribed_RNA"/>
</dbReference>
<name>A0A224YFD5_9ACAR</name>
<accession>A0A224YFD5</accession>
<organism evidence="2">
    <name type="scientific">Rhipicephalus zambeziensis</name>
    <dbReference type="NCBI Taxonomy" id="60191"/>
    <lineage>
        <taxon>Eukaryota</taxon>
        <taxon>Metazoa</taxon>
        <taxon>Ecdysozoa</taxon>
        <taxon>Arthropoda</taxon>
        <taxon>Chelicerata</taxon>
        <taxon>Arachnida</taxon>
        <taxon>Acari</taxon>
        <taxon>Parasitiformes</taxon>
        <taxon>Ixodida</taxon>
        <taxon>Ixodoidea</taxon>
        <taxon>Ixodidae</taxon>
        <taxon>Rhipicephalinae</taxon>
        <taxon>Rhipicephalus</taxon>
        <taxon>Rhipicephalus</taxon>
    </lineage>
</organism>
<evidence type="ECO:0000313" key="2">
    <source>
        <dbReference type="EMBL" id="MAA12664.1"/>
    </source>
</evidence>